<evidence type="ECO:0000313" key="2">
    <source>
        <dbReference type="Proteomes" id="UP000198406"/>
    </source>
</evidence>
<gene>
    <name evidence="1" type="ORF">FisN_6Lh301</name>
</gene>
<comment type="caution">
    <text evidence="1">The sequence shown here is derived from an EMBL/GenBank/DDBJ whole genome shotgun (WGS) entry which is preliminary data.</text>
</comment>
<evidence type="ECO:0000313" key="1">
    <source>
        <dbReference type="EMBL" id="GAX09330.1"/>
    </source>
</evidence>
<dbReference type="OrthoDB" id="48629at2759"/>
<reference evidence="1 2" key="1">
    <citation type="journal article" date="2015" name="Plant Cell">
        <title>Oil accumulation by the oleaginous diatom Fistulifera solaris as revealed by the genome and transcriptome.</title>
        <authorList>
            <person name="Tanaka T."/>
            <person name="Maeda Y."/>
            <person name="Veluchamy A."/>
            <person name="Tanaka M."/>
            <person name="Abida H."/>
            <person name="Marechal E."/>
            <person name="Bowler C."/>
            <person name="Muto M."/>
            <person name="Sunaga Y."/>
            <person name="Tanaka M."/>
            <person name="Yoshino T."/>
            <person name="Taniguchi T."/>
            <person name="Fukuda Y."/>
            <person name="Nemoto M."/>
            <person name="Matsumoto M."/>
            <person name="Wong P.S."/>
            <person name="Aburatani S."/>
            <person name="Fujibuchi W."/>
        </authorList>
    </citation>
    <scope>NUCLEOTIDE SEQUENCE [LARGE SCALE GENOMIC DNA]</scope>
    <source>
        <strain evidence="1 2">JPCC DA0580</strain>
    </source>
</reference>
<sequence>MKPTVSFSKLDIREYVIALSDHPSCSCGPPIQLGWNYSETKDLKLEEYETIRSSLRSEKREDMLLSYDTRDYLLREVAGCSKDEIERSIQEVERVKRNRLITDIWMPANLLSEKITDVVHHMSHILSVRR</sequence>
<dbReference type="EMBL" id="BDSP01000007">
    <property type="protein sequence ID" value="GAX09330.1"/>
    <property type="molecule type" value="Genomic_DNA"/>
</dbReference>
<name>A0A1Z5J5R7_FISSO</name>
<dbReference type="InParanoid" id="A0A1Z5J5R7"/>
<dbReference type="Proteomes" id="UP000198406">
    <property type="component" value="Unassembled WGS sequence"/>
</dbReference>
<organism evidence="1 2">
    <name type="scientific">Fistulifera solaris</name>
    <name type="common">Oleaginous diatom</name>
    <dbReference type="NCBI Taxonomy" id="1519565"/>
    <lineage>
        <taxon>Eukaryota</taxon>
        <taxon>Sar</taxon>
        <taxon>Stramenopiles</taxon>
        <taxon>Ochrophyta</taxon>
        <taxon>Bacillariophyta</taxon>
        <taxon>Bacillariophyceae</taxon>
        <taxon>Bacillariophycidae</taxon>
        <taxon>Naviculales</taxon>
        <taxon>Naviculaceae</taxon>
        <taxon>Fistulifera</taxon>
    </lineage>
</organism>
<proteinExistence type="predicted"/>
<protein>
    <submittedName>
        <fullName evidence="1">Uncharacterized protein</fullName>
    </submittedName>
</protein>
<keyword evidence="2" id="KW-1185">Reference proteome</keyword>
<accession>A0A1Z5J5R7</accession>
<dbReference type="AlphaFoldDB" id="A0A1Z5J5R7"/>